<evidence type="ECO:0000313" key="2">
    <source>
        <dbReference type="EMBL" id="KRM56231.1"/>
    </source>
</evidence>
<feature type="compositionally biased region" description="Acidic residues" evidence="1">
    <location>
        <begin position="195"/>
        <end position="205"/>
    </location>
</feature>
<evidence type="ECO:0000313" key="3">
    <source>
        <dbReference type="Proteomes" id="UP000051679"/>
    </source>
</evidence>
<sequence length="296" mass="34040">MSVETSLAYQQQFFTAFAKAWADKSDYRLYKGIDDAAHTLRLDIHEVPGYVLAYDKSAQEELHHYLRKNFIQWLREYVPFFEVADDGRVFFGDWYHRREFGRLDVFAREIMHQDEEQRAILPHLQAFAADPDHYLDTQIEQLRKDCYQQATDLHSQLETLEADSAGSPEPARTTAPAGGNTTKRLRGLLKNFMDPDAETTEEPETDAAPTPTTRRSYHGVDINRVRAQFQEAKEAADAEFDAKKRSLQVAAAVTRYEYQAVLATYSSIDQFINILTNLPKDYTQALKKAEEDNSRA</sequence>
<protein>
    <recommendedName>
        <fullName evidence="4">Exonuclease SbcC</fullName>
    </recommendedName>
</protein>
<accession>A0A0R1ZMH1</accession>
<evidence type="ECO:0000256" key="1">
    <source>
        <dbReference type="SAM" id="MobiDB-lite"/>
    </source>
</evidence>
<keyword evidence="3" id="KW-1185">Reference proteome</keyword>
<dbReference type="PATRIC" id="fig|1291052.5.peg.219"/>
<reference evidence="2 3" key="1">
    <citation type="journal article" date="2015" name="Genome Announc.">
        <title>Expanding the biotechnology potential of lactobacilli through comparative genomics of 213 strains and associated genera.</title>
        <authorList>
            <person name="Sun Z."/>
            <person name="Harris H.M."/>
            <person name="McCann A."/>
            <person name="Guo C."/>
            <person name="Argimon S."/>
            <person name="Zhang W."/>
            <person name="Yang X."/>
            <person name="Jeffery I.B."/>
            <person name="Cooney J.C."/>
            <person name="Kagawa T.F."/>
            <person name="Liu W."/>
            <person name="Song Y."/>
            <person name="Salvetti E."/>
            <person name="Wrobel A."/>
            <person name="Rasinkangas P."/>
            <person name="Parkhill J."/>
            <person name="Rea M.C."/>
            <person name="O'Sullivan O."/>
            <person name="Ritari J."/>
            <person name="Douillard F.P."/>
            <person name="Paul Ross R."/>
            <person name="Yang R."/>
            <person name="Briner A.E."/>
            <person name="Felis G.E."/>
            <person name="de Vos W.M."/>
            <person name="Barrangou R."/>
            <person name="Klaenhammer T.R."/>
            <person name="Caufield P.W."/>
            <person name="Cui Y."/>
            <person name="Zhang H."/>
            <person name="O'Toole P.W."/>
        </authorList>
    </citation>
    <scope>NUCLEOTIDE SEQUENCE [LARGE SCALE GENOMIC DNA]</scope>
    <source>
        <strain evidence="2 3">DSM 20505</strain>
    </source>
</reference>
<gene>
    <name evidence="2" type="ORF">FC18_GL000211</name>
</gene>
<organism evidence="2 3">
    <name type="scientific">Lacticaseibacillus sharpeae JCM 1186 = DSM 20505</name>
    <dbReference type="NCBI Taxonomy" id="1291052"/>
    <lineage>
        <taxon>Bacteria</taxon>
        <taxon>Bacillati</taxon>
        <taxon>Bacillota</taxon>
        <taxon>Bacilli</taxon>
        <taxon>Lactobacillales</taxon>
        <taxon>Lactobacillaceae</taxon>
        <taxon>Lacticaseibacillus</taxon>
    </lineage>
</organism>
<comment type="caution">
    <text evidence="2">The sequence shown here is derived from an EMBL/GenBank/DDBJ whole genome shotgun (WGS) entry which is preliminary data.</text>
</comment>
<dbReference type="EMBL" id="AYYO01000008">
    <property type="protein sequence ID" value="KRM56231.1"/>
    <property type="molecule type" value="Genomic_DNA"/>
</dbReference>
<proteinExistence type="predicted"/>
<dbReference type="RefSeq" id="WP_056975377.1">
    <property type="nucleotide sequence ID" value="NZ_AYYO01000008.1"/>
</dbReference>
<feature type="region of interest" description="Disordered" evidence="1">
    <location>
        <begin position="161"/>
        <end position="216"/>
    </location>
</feature>
<dbReference type="AlphaFoldDB" id="A0A0R1ZMH1"/>
<evidence type="ECO:0008006" key="4">
    <source>
        <dbReference type="Google" id="ProtNLM"/>
    </source>
</evidence>
<name>A0A0R1ZMH1_9LACO</name>
<dbReference type="Proteomes" id="UP000051679">
    <property type="component" value="Unassembled WGS sequence"/>
</dbReference>
<dbReference type="OrthoDB" id="2248290at2"/>